<comment type="function">
    <text evidence="1">Essential for the encapsidation of DNA into immature virions (IV) and the subsequent maturation of IV into mature virions (MV).</text>
</comment>
<protein>
    <submittedName>
        <fullName evidence="9">104L</fullName>
    </submittedName>
</protein>
<name>Q6TUR5_YMTV5</name>
<keyword evidence="6 8" id="KW-1133">Transmembrane helix</keyword>
<dbReference type="KEGG" id="vg:2943575"/>
<keyword evidence="7 8" id="KW-0472">Membrane</keyword>
<organismHost>
    <name type="scientific">Papio hamadryas</name>
    <name type="common">Hamadryas baboon</name>
    <dbReference type="NCBI Taxonomy" id="9557"/>
</organismHost>
<dbReference type="Pfam" id="PF05961">
    <property type="entry name" value="Chordopox_A13L"/>
    <property type="match status" value="1"/>
</dbReference>
<evidence type="ECO:0000256" key="6">
    <source>
        <dbReference type="ARBA" id="ARBA00022989"/>
    </source>
</evidence>
<reference evidence="9 10" key="2">
    <citation type="journal article" date="2003" name="J. Virol.">
        <title>Complete genomic sequence and comparative analysis of the tumorigenic poxvirus Yaba monkey tumor virus.</title>
        <authorList>
            <person name="Brunetti C.R."/>
            <person name="Amano H."/>
            <person name="Ueda Y."/>
            <person name="Qin J."/>
            <person name="Miyamura T."/>
            <person name="Suzuki T."/>
            <person name="Li X."/>
            <person name="Barrett J.W."/>
            <person name="McFadden G."/>
        </authorList>
    </citation>
    <scope>NUCLEOTIDE SEQUENCE [LARGE SCALE GENOMIC DNA]</scope>
    <source>
        <strain evidence="10">VR587</strain>
    </source>
</reference>
<evidence type="ECO:0000256" key="2">
    <source>
        <dbReference type="ARBA" id="ARBA00004381"/>
    </source>
</evidence>
<evidence type="ECO:0000256" key="1">
    <source>
        <dbReference type="ARBA" id="ARBA00003039"/>
    </source>
</evidence>
<evidence type="ECO:0000256" key="3">
    <source>
        <dbReference type="ARBA" id="ARBA00022692"/>
    </source>
</evidence>
<keyword evidence="5" id="KW-0426">Late protein</keyword>
<organismHost>
    <name type="scientific">Homo sapiens</name>
    <name type="common">Human</name>
    <dbReference type="NCBI Taxonomy" id="9606"/>
</organismHost>
<reference evidence="9 10" key="3">
    <citation type="journal article" date="2003" name="Proc. Natl. Acad. Sci. U.S.A.">
        <title>A secreted high-affinity inhibitor of human TNF from Tanapox virus.</title>
        <authorList>
            <person name="Brunetti C.R."/>
            <person name="Paulose-Murphy M."/>
            <person name="Singh R."/>
            <person name="Qin J."/>
            <person name="Barrett J.W."/>
            <person name="Tardivel A."/>
            <person name="Schneider P."/>
            <person name="Essani K."/>
            <person name="McFadden G."/>
        </authorList>
    </citation>
    <scope>NUCLEOTIDE SEQUENCE [LARGE SCALE GENOMIC DNA]</scope>
    <source>
        <strain evidence="10">VR587</strain>
    </source>
</reference>
<evidence type="ECO:0000256" key="8">
    <source>
        <dbReference type="SAM" id="Phobius"/>
    </source>
</evidence>
<dbReference type="Proteomes" id="UP000008596">
    <property type="component" value="Segment"/>
</dbReference>
<evidence type="ECO:0000313" key="9">
    <source>
        <dbReference type="EMBL" id="AAR07460.1"/>
    </source>
</evidence>
<organism evidence="9 10">
    <name type="scientific">Yaba monkey tumor virus (strain VR587)</name>
    <name type="common">YMTV</name>
    <dbReference type="NCBI Taxonomy" id="928314"/>
    <lineage>
        <taxon>Viruses</taxon>
        <taxon>Varidnaviria</taxon>
        <taxon>Bamfordvirae</taxon>
        <taxon>Nucleocytoviricota</taxon>
        <taxon>Pokkesviricetes</taxon>
        <taxon>Chitovirales</taxon>
        <taxon>Poxviridae</taxon>
        <taxon>Chordopoxvirinae</taxon>
        <taxon>Yatapoxvirus</taxon>
        <taxon>Yatapoxvirus yabapox</taxon>
        <taxon>Yaba monkey tumor virus</taxon>
    </lineage>
</organism>
<proteinExistence type="predicted"/>
<evidence type="ECO:0000313" key="10">
    <source>
        <dbReference type="Proteomes" id="UP000008596"/>
    </source>
</evidence>
<feature type="transmembrane region" description="Helical" evidence="8">
    <location>
        <begin position="6"/>
        <end position="23"/>
    </location>
</feature>
<comment type="subcellular location">
    <subcellularLocation>
        <location evidence="2">Virion membrane</location>
        <topology evidence="2">Single-pass membrane protein</topology>
    </subcellularLocation>
</comment>
<dbReference type="GO" id="GO:0055036">
    <property type="term" value="C:virion membrane"/>
    <property type="evidence" value="ECO:0007669"/>
    <property type="project" value="UniProtKB-SubCell"/>
</dbReference>
<accession>Q6TUR5</accession>
<evidence type="ECO:0000256" key="4">
    <source>
        <dbReference type="ARBA" id="ARBA00022844"/>
    </source>
</evidence>
<dbReference type="RefSeq" id="NP_938359.1">
    <property type="nucleotide sequence ID" value="NC_005179.1"/>
</dbReference>
<evidence type="ECO:0000256" key="7">
    <source>
        <dbReference type="ARBA" id="ARBA00023136"/>
    </source>
</evidence>
<reference evidence="9 10" key="1">
    <citation type="journal article" date="1995" name="J. Gen. Virol.">
        <title>Identification and characterization of the thymidine kinase gene of Yaba virus.</title>
        <authorList>
            <person name="Amano H."/>
            <person name="Ueda Y."/>
            <person name="Miyamura T."/>
        </authorList>
    </citation>
    <scope>NUCLEOTIDE SEQUENCE [LARGE SCALE GENOMIC DNA]</scope>
    <source>
        <strain evidence="10">VR587</strain>
    </source>
</reference>
<dbReference type="InterPro" id="IPR009236">
    <property type="entry name" value="Chordopox_A13L"/>
</dbReference>
<keyword evidence="3 8" id="KW-0812">Transmembrane</keyword>
<dbReference type="GeneID" id="2943575"/>
<dbReference type="EMBL" id="AY386371">
    <property type="protein sequence ID" value="AAR07460.1"/>
    <property type="molecule type" value="Genomic_DNA"/>
</dbReference>
<organismHost>
    <name type="scientific">Macaca</name>
    <name type="common">macaques</name>
    <dbReference type="NCBI Taxonomy" id="9539"/>
</organismHost>
<keyword evidence="10" id="KW-1185">Reference proteome</keyword>
<sequence>MIADIILVIICVAIVGLIVYGVYNKKSANLFNEKQEEYKIEDIKTSYVDRLKPNHLNSFYKLFSGQFN</sequence>
<keyword evidence="4" id="KW-0946">Virion</keyword>
<evidence type="ECO:0000256" key="5">
    <source>
        <dbReference type="ARBA" id="ARBA00022921"/>
    </source>
</evidence>
<organismHost>
    <name type="scientific">Erythrocebus patas</name>
    <name type="common">Red guenon</name>
    <name type="synonym">Cercopithecus patas</name>
    <dbReference type="NCBI Taxonomy" id="9538"/>
</organismHost>